<dbReference type="Proteomes" id="UP000275232">
    <property type="component" value="Unassembled WGS sequence"/>
</dbReference>
<dbReference type="OrthoDB" id="8853368at2"/>
<comment type="caution">
    <text evidence="1">The sequence shown here is derived from an EMBL/GenBank/DDBJ whole genome shotgun (WGS) entry which is preliminary data.</text>
</comment>
<organism evidence="1 2">
    <name type="scientific">Aurantiacibacter spongiae</name>
    <dbReference type="NCBI Taxonomy" id="2488860"/>
    <lineage>
        <taxon>Bacteria</taxon>
        <taxon>Pseudomonadati</taxon>
        <taxon>Pseudomonadota</taxon>
        <taxon>Alphaproteobacteria</taxon>
        <taxon>Sphingomonadales</taxon>
        <taxon>Erythrobacteraceae</taxon>
        <taxon>Aurantiacibacter</taxon>
    </lineage>
</organism>
<sequence>MDVEIPHSLGRDEVRRRFRDNSHRIAAGIPGGMAEVKTSWPSEDRMALSVTALGQAITGHVDIHDHKVVFHMILPPALGFVQPIVEGAIRDQGQRLLAAPKD</sequence>
<gene>
    <name evidence="1" type="ORF">EG799_05230</name>
</gene>
<evidence type="ECO:0008006" key="3">
    <source>
        <dbReference type="Google" id="ProtNLM"/>
    </source>
</evidence>
<dbReference type="EMBL" id="RPFZ01000001">
    <property type="protein sequence ID" value="RPF71081.1"/>
    <property type="molecule type" value="Genomic_DNA"/>
</dbReference>
<keyword evidence="2" id="KW-1185">Reference proteome</keyword>
<protein>
    <recommendedName>
        <fullName evidence="3">Polyhydroxyalkanoic acid synthase</fullName>
    </recommendedName>
</protein>
<evidence type="ECO:0000313" key="2">
    <source>
        <dbReference type="Proteomes" id="UP000275232"/>
    </source>
</evidence>
<proteinExistence type="predicted"/>
<dbReference type="Pfam" id="PF09650">
    <property type="entry name" value="PHA_gran_rgn"/>
    <property type="match status" value="1"/>
</dbReference>
<dbReference type="RefSeq" id="WP_123879184.1">
    <property type="nucleotide sequence ID" value="NZ_RPFZ01000001.1"/>
</dbReference>
<dbReference type="InterPro" id="IPR013433">
    <property type="entry name" value="PHA_gran_rgn"/>
</dbReference>
<evidence type="ECO:0000313" key="1">
    <source>
        <dbReference type="EMBL" id="RPF71081.1"/>
    </source>
</evidence>
<reference evidence="1 2" key="1">
    <citation type="submission" date="2018-11" db="EMBL/GenBank/DDBJ databases">
        <title>Erythrobacter spongiae sp. nov., isolated from a marine sponge.</title>
        <authorList>
            <person name="Zhuang L."/>
            <person name="Luo L."/>
        </authorList>
    </citation>
    <scope>NUCLEOTIDE SEQUENCE [LARGE SCALE GENOMIC DNA]</scope>
    <source>
        <strain evidence="1 2">HN-E23</strain>
    </source>
</reference>
<dbReference type="AlphaFoldDB" id="A0A3N5DPM7"/>
<accession>A0A3N5DPM7</accession>
<name>A0A3N5DPM7_9SPHN</name>